<organism evidence="2 3">
    <name type="scientific">Dryococelus australis</name>
    <dbReference type="NCBI Taxonomy" id="614101"/>
    <lineage>
        <taxon>Eukaryota</taxon>
        <taxon>Metazoa</taxon>
        <taxon>Ecdysozoa</taxon>
        <taxon>Arthropoda</taxon>
        <taxon>Hexapoda</taxon>
        <taxon>Insecta</taxon>
        <taxon>Pterygota</taxon>
        <taxon>Neoptera</taxon>
        <taxon>Polyneoptera</taxon>
        <taxon>Phasmatodea</taxon>
        <taxon>Verophasmatodea</taxon>
        <taxon>Anareolatae</taxon>
        <taxon>Phasmatidae</taxon>
        <taxon>Eurycanthinae</taxon>
        <taxon>Dryococelus</taxon>
    </lineage>
</organism>
<feature type="domain" description="DUF4371" evidence="1">
    <location>
        <begin position="86"/>
        <end position="210"/>
    </location>
</feature>
<sequence>MVQNVPLVRNSPLNNKAYCFVCRAFYKPETKTKEDDAYTLSVFSKWKKAVSVFEKHQKGSSHMINNVKLASLKESDKSGTVAEKVSVQQSIALRGHDESTDSKNNGNFLELMELRSKDSNLIKQFYVEHQKNFQYTSATFQNELLSIIGEQIKLYIGNKVREAKMFAIIADETQYIAKHEEVAIVLRHVNENLEVHDSSVGFYRAEKTDGETLANLLKNDLVSLEWTCRVEGVRSFLDNFEATLSALQEISQTGPDSEGQANALLKSMEDFNFVFDLLLLRRVLTQKEAKFERKLAVGSKVPFETTQQFYKVTVLNPVIDILEQQIKAKLQENNLDVLNHKSSSKWKR</sequence>
<gene>
    <name evidence="2" type="ORF">PR048_009832</name>
</gene>
<dbReference type="Pfam" id="PF14291">
    <property type="entry name" value="DUF4371"/>
    <property type="match status" value="1"/>
</dbReference>
<proteinExistence type="predicted"/>
<feature type="non-terminal residue" evidence="2">
    <location>
        <position position="348"/>
    </location>
</feature>
<dbReference type="EMBL" id="JARBHB010000003">
    <property type="protein sequence ID" value="KAJ8890324.1"/>
    <property type="molecule type" value="Genomic_DNA"/>
</dbReference>
<evidence type="ECO:0000313" key="3">
    <source>
        <dbReference type="Proteomes" id="UP001159363"/>
    </source>
</evidence>
<accession>A0ABQ9I121</accession>
<comment type="caution">
    <text evidence="2">The sequence shown here is derived from an EMBL/GenBank/DDBJ whole genome shotgun (WGS) entry which is preliminary data.</text>
</comment>
<dbReference type="PANTHER" id="PTHR45749:SF21">
    <property type="entry name" value="DUF4371 DOMAIN-CONTAINING PROTEIN"/>
    <property type="match status" value="1"/>
</dbReference>
<evidence type="ECO:0000313" key="2">
    <source>
        <dbReference type="EMBL" id="KAJ8890324.1"/>
    </source>
</evidence>
<dbReference type="Proteomes" id="UP001159363">
    <property type="component" value="Chromosome 3"/>
</dbReference>
<dbReference type="InterPro" id="IPR025398">
    <property type="entry name" value="DUF4371"/>
</dbReference>
<protein>
    <recommendedName>
        <fullName evidence="1">DUF4371 domain-containing protein</fullName>
    </recommendedName>
</protein>
<reference evidence="2 3" key="1">
    <citation type="submission" date="2023-02" db="EMBL/GenBank/DDBJ databases">
        <title>LHISI_Scaffold_Assembly.</title>
        <authorList>
            <person name="Stuart O.P."/>
            <person name="Cleave R."/>
            <person name="Magrath M.J.L."/>
            <person name="Mikheyev A.S."/>
        </authorList>
    </citation>
    <scope>NUCLEOTIDE SEQUENCE [LARGE SCALE GENOMIC DNA]</scope>
    <source>
        <strain evidence="2">Daus_M_001</strain>
        <tissue evidence="2">Leg muscle</tissue>
    </source>
</reference>
<keyword evidence="3" id="KW-1185">Reference proteome</keyword>
<dbReference type="PANTHER" id="PTHR45749">
    <property type="match status" value="1"/>
</dbReference>
<evidence type="ECO:0000259" key="1">
    <source>
        <dbReference type="Pfam" id="PF14291"/>
    </source>
</evidence>
<name>A0ABQ9I121_9NEOP</name>